<keyword evidence="1" id="KW-0106">Calcium</keyword>
<comment type="caution">
    <text evidence="4">The sequence shown here is derived from an EMBL/GenBank/DDBJ whole genome shotgun (WGS) entry which is preliminary data.</text>
</comment>
<dbReference type="SUPFAM" id="SSF47473">
    <property type="entry name" value="EF-hand"/>
    <property type="match status" value="1"/>
</dbReference>
<evidence type="ECO:0000259" key="3">
    <source>
        <dbReference type="PROSITE" id="PS50222"/>
    </source>
</evidence>
<dbReference type="InterPro" id="IPR011992">
    <property type="entry name" value="EF-hand-dom_pair"/>
</dbReference>
<dbReference type="Proteomes" id="UP001189429">
    <property type="component" value="Unassembled WGS sequence"/>
</dbReference>
<evidence type="ECO:0000256" key="2">
    <source>
        <dbReference type="SAM" id="MobiDB-lite"/>
    </source>
</evidence>
<protein>
    <recommendedName>
        <fullName evidence="3">EF-hand domain-containing protein</fullName>
    </recommendedName>
</protein>
<keyword evidence="5" id="KW-1185">Reference proteome</keyword>
<organism evidence="4 5">
    <name type="scientific">Prorocentrum cordatum</name>
    <dbReference type="NCBI Taxonomy" id="2364126"/>
    <lineage>
        <taxon>Eukaryota</taxon>
        <taxon>Sar</taxon>
        <taxon>Alveolata</taxon>
        <taxon>Dinophyceae</taxon>
        <taxon>Prorocentrales</taxon>
        <taxon>Prorocentraceae</taxon>
        <taxon>Prorocentrum</taxon>
    </lineage>
</organism>
<dbReference type="EMBL" id="CAUYUJ010009435">
    <property type="protein sequence ID" value="CAK0826777.1"/>
    <property type="molecule type" value="Genomic_DNA"/>
</dbReference>
<feature type="domain" description="EF-hand" evidence="3">
    <location>
        <begin position="19"/>
        <end position="54"/>
    </location>
</feature>
<reference evidence="4" key="1">
    <citation type="submission" date="2023-10" db="EMBL/GenBank/DDBJ databases">
        <authorList>
            <person name="Chen Y."/>
            <person name="Shah S."/>
            <person name="Dougan E. K."/>
            <person name="Thang M."/>
            <person name="Chan C."/>
        </authorList>
    </citation>
    <scope>NUCLEOTIDE SEQUENCE [LARGE SCALE GENOMIC DNA]</scope>
</reference>
<feature type="region of interest" description="Disordered" evidence="2">
    <location>
        <begin position="1"/>
        <end position="20"/>
    </location>
</feature>
<proteinExistence type="predicted"/>
<accession>A0ABN9SAM8</accession>
<dbReference type="Gene3D" id="1.10.238.10">
    <property type="entry name" value="EF-hand"/>
    <property type="match status" value="1"/>
</dbReference>
<dbReference type="PROSITE" id="PS00018">
    <property type="entry name" value="EF_HAND_1"/>
    <property type="match status" value="1"/>
</dbReference>
<sequence>PRQEQRSVPPRGGAPQQTEREAMVREVFRLCDLDGDGFLAQAEMCAFARETGFDGSDQDWQEEYGALCEEHGQDPAVGVPVELLARLVDDDSDNGCHCTDSELKEMLERLSRSNDASADVGARGVLEAKSAWGLDTVGTSGPPVGHASGDGGGKI</sequence>
<feature type="non-terminal residue" evidence="4">
    <location>
        <position position="1"/>
    </location>
</feature>
<name>A0ABN9SAM8_9DINO</name>
<gene>
    <name evidence="4" type="ORF">PCOR1329_LOCUS26489</name>
</gene>
<evidence type="ECO:0000313" key="4">
    <source>
        <dbReference type="EMBL" id="CAK0826777.1"/>
    </source>
</evidence>
<evidence type="ECO:0000256" key="1">
    <source>
        <dbReference type="ARBA" id="ARBA00022837"/>
    </source>
</evidence>
<dbReference type="InterPro" id="IPR018247">
    <property type="entry name" value="EF_Hand_1_Ca_BS"/>
</dbReference>
<dbReference type="PROSITE" id="PS50222">
    <property type="entry name" value="EF_HAND_2"/>
    <property type="match status" value="1"/>
</dbReference>
<dbReference type="InterPro" id="IPR002048">
    <property type="entry name" value="EF_hand_dom"/>
</dbReference>
<feature type="region of interest" description="Disordered" evidence="2">
    <location>
        <begin position="134"/>
        <end position="155"/>
    </location>
</feature>
<evidence type="ECO:0000313" key="5">
    <source>
        <dbReference type="Proteomes" id="UP001189429"/>
    </source>
</evidence>